<evidence type="ECO:0000313" key="3">
    <source>
        <dbReference type="EMBL" id="TNJ36011.1"/>
    </source>
</evidence>
<evidence type="ECO:0000259" key="2">
    <source>
        <dbReference type="Pfam" id="PF25954"/>
    </source>
</evidence>
<evidence type="ECO:0000313" key="4">
    <source>
        <dbReference type="Proteomes" id="UP000309544"/>
    </source>
</evidence>
<comment type="caution">
    <text evidence="3">The sequence shown here is derived from an EMBL/GenBank/DDBJ whole genome shotgun (WGS) entry which is preliminary data.</text>
</comment>
<dbReference type="GO" id="GO:1990281">
    <property type="term" value="C:efflux pump complex"/>
    <property type="evidence" value="ECO:0007669"/>
    <property type="project" value="TreeGrafter"/>
</dbReference>
<keyword evidence="1" id="KW-1133">Transmembrane helix</keyword>
<keyword evidence="1" id="KW-0812">Transmembrane</keyword>
<name>A0A5C4RZC0_PROVB</name>
<keyword evidence="4" id="KW-1185">Reference proteome</keyword>
<dbReference type="Pfam" id="PF25954">
    <property type="entry name" value="Beta-barrel_RND_2"/>
    <property type="match status" value="1"/>
</dbReference>
<keyword evidence="1" id="KW-0472">Membrane</keyword>
<sequence>MHMKKLQPYIIALGIIAIGIGIGRMLGSGNGEESVGPKTRSTRLLEVTEVNNGTVQRDVRMSGKAVALRRIELYAEVGGIFTDAGRPFREGAVFRKGEALFGIRDDVYRNSVLAEKSQLLNQLTLLLPDLLIDFPGEAEVWKEYLEGYSIEAPLAPLPEVRDNRLRNYIAARGIYSKFFAVRSMEETLGKYRLQAPFDGVVTLSNLNPGMLVRTGQKIGEFADPSVFEVQAAVSVRALEYVRPGDRVELRSDDFPGVADGQISRINQAIDQQTQTVGVYIEVADPRVREGMFMYTSIAVPVEHAVQVSRSLLRDETRLFVVRDSVLTLADVEVVAAYGQHAIVRGLSEGAVMLAEPREGLYEGMVLDPAELHFITSKQRQDQ</sequence>
<dbReference type="Gene3D" id="2.40.30.170">
    <property type="match status" value="1"/>
</dbReference>
<reference evidence="3 4" key="1">
    <citation type="submission" date="2019-05" db="EMBL/GenBank/DDBJ databases">
        <title>Draft Whole-Genome sequence of the green sulfur bacterium Prosthecochloris vibrioformis DSM 260.</title>
        <authorList>
            <person name="Meyer T.E."/>
            <person name="Kyndt J.A."/>
        </authorList>
    </citation>
    <scope>NUCLEOTIDE SEQUENCE [LARGE SCALE GENOMIC DNA]</scope>
    <source>
        <strain evidence="3 4">DSM 260</strain>
    </source>
</reference>
<accession>A0A5C4RZC0</accession>
<proteinExistence type="predicted"/>
<dbReference type="GO" id="GO:0015562">
    <property type="term" value="F:efflux transmembrane transporter activity"/>
    <property type="evidence" value="ECO:0007669"/>
    <property type="project" value="TreeGrafter"/>
</dbReference>
<dbReference type="InterPro" id="IPR058792">
    <property type="entry name" value="Beta-barrel_RND_2"/>
</dbReference>
<dbReference type="Proteomes" id="UP000309544">
    <property type="component" value="Unassembled WGS sequence"/>
</dbReference>
<gene>
    <name evidence="3" type="ORF">FGF68_09195</name>
</gene>
<dbReference type="EMBL" id="VDCI01000009">
    <property type="protein sequence ID" value="TNJ36011.1"/>
    <property type="molecule type" value="Genomic_DNA"/>
</dbReference>
<organism evidence="3 4">
    <name type="scientific">Prosthecochloris vibrioformis</name>
    <name type="common">Chlorobium vibrioforme</name>
    <dbReference type="NCBI Taxonomy" id="1098"/>
    <lineage>
        <taxon>Bacteria</taxon>
        <taxon>Pseudomonadati</taxon>
        <taxon>Chlorobiota</taxon>
        <taxon>Chlorobiia</taxon>
        <taxon>Chlorobiales</taxon>
        <taxon>Chlorobiaceae</taxon>
        <taxon>Prosthecochloris</taxon>
    </lineage>
</organism>
<dbReference type="SUPFAM" id="SSF111369">
    <property type="entry name" value="HlyD-like secretion proteins"/>
    <property type="match status" value="1"/>
</dbReference>
<dbReference type="PANTHER" id="PTHR30469">
    <property type="entry name" value="MULTIDRUG RESISTANCE PROTEIN MDTA"/>
    <property type="match status" value="1"/>
</dbReference>
<feature type="transmembrane region" description="Helical" evidence="1">
    <location>
        <begin position="9"/>
        <end position="27"/>
    </location>
</feature>
<evidence type="ECO:0000256" key="1">
    <source>
        <dbReference type="SAM" id="Phobius"/>
    </source>
</evidence>
<feature type="domain" description="CusB-like beta-barrel" evidence="2">
    <location>
        <begin position="229"/>
        <end position="297"/>
    </location>
</feature>
<dbReference type="RefSeq" id="WP_139626821.1">
    <property type="nucleotide sequence ID" value="NZ_VDCI01000009.1"/>
</dbReference>
<dbReference type="AlphaFoldDB" id="A0A5C4RZC0"/>
<protein>
    <submittedName>
        <fullName evidence="3">HlyD family efflux transporter periplasmic adaptor subunit</fullName>
    </submittedName>
</protein>